<dbReference type="InterPro" id="IPR028281">
    <property type="entry name" value="Sirohaem_synthase_central"/>
</dbReference>
<evidence type="ECO:0000259" key="7">
    <source>
        <dbReference type="Pfam" id="PF14824"/>
    </source>
</evidence>
<dbReference type="Pfam" id="PF14824">
    <property type="entry name" value="Sirohm_synth_M"/>
    <property type="match status" value="1"/>
</dbReference>
<dbReference type="InterPro" id="IPR006367">
    <property type="entry name" value="Sirohaem_synthase_N"/>
</dbReference>
<dbReference type="Gene3D" id="1.10.8.610">
    <property type="entry name" value="SirC, precorrin-2 dehydrogenase, C-terminal helical domain-like"/>
    <property type="match status" value="1"/>
</dbReference>
<comment type="caution">
    <text evidence="8">The sequence shown here is derived from an EMBL/GenBank/DDBJ whole genome shotgun (WGS) entry which is preliminary data.</text>
</comment>
<dbReference type="Proteomes" id="UP000245634">
    <property type="component" value="Unassembled WGS sequence"/>
</dbReference>
<evidence type="ECO:0000256" key="4">
    <source>
        <dbReference type="ARBA" id="ARBA00023027"/>
    </source>
</evidence>
<protein>
    <recommendedName>
        <fullName evidence="2">precorrin-2 dehydrogenase</fullName>
        <ecNumber evidence="2">1.3.1.76</ecNumber>
    </recommendedName>
</protein>
<dbReference type="InterPro" id="IPR042518">
    <property type="entry name" value="SirC_C"/>
</dbReference>
<gene>
    <name evidence="8" type="ORF">C7459_10265</name>
</gene>
<organism evidence="8 9">
    <name type="scientific">Tumebacillus permanentifrigoris</name>
    <dbReference type="NCBI Taxonomy" id="378543"/>
    <lineage>
        <taxon>Bacteria</taxon>
        <taxon>Bacillati</taxon>
        <taxon>Bacillota</taxon>
        <taxon>Bacilli</taxon>
        <taxon>Bacillales</taxon>
        <taxon>Alicyclobacillaceae</taxon>
        <taxon>Tumebacillus</taxon>
    </lineage>
</organism>
<evidence type="ECO:0000256" key="5">
    <source>
        <dbReference type="ARBA" id="ARBA00023244"/>
    </source>
</evidence>
<feature type="domain" description="Siroheme synthase central" evidence="7">
    <location>
        <begin position="121"/>
        <end position="147"/>
    </location>
</feature>
<dbReference type="GO" id="GO:0043115">
    <property type="term" value="F:precorrin-2 dehydrogenase activity"/>
    <property type="evidence" value="ECO:0007669"/>
    <property type="project" value="UniProtKB-EC"/>
</dbReference>
<dbReference type="PANTHER" id="PTHR35330:SF1">
    <property type="entry name" value="SIROHEME BIOSYNTHESIS PROTEIN MET8"/>
    <property type="match status" value="1"/>
</dbReference>
<evidence type="ECO:0000256" key="2">
    <source>
        <dbReference type="ARBA" id="ARBA00012400"/>
    </source>
</evidence>
<dbReference type="NCBIfam" id="TIGR01470">
    <property type="entry name" value="cysG_Nterm"/>
    <property type="match status" value="1"/>
</dbReference>
<dbReference type="OrthoDB" id="9773765at2"/>
<dbReference type="GO" id="GO:0004325">
    <property type="term" value="F:ferrochelatase activity"/>
    <property type="evidence" value="ECO:0007669"/>
    <property type="project" value="InterPro"/>
</dbReference>
<dbReference type="SUPFAM" id="SSF75615">
    <property type="entry name" value="Siroheme synthase middle domains-like"/>
    <property type="match status" value="1"/>
</dbReference>
<evidence type="ECO:0000313" key="8">
    <source>
        <dbReference type="EMBL" id="PWK15825.1"/>
    </source>
</evidence>
<dbReference type="UniPathway" id="UPA00262">
    <property type="reaction ID" value="UER00222"/>
</dbReference>
<dbReference type="SUPFAM" id="SSF51735">
    <property type="entry name" value="NAD(P)-binding Rossmann-fold domains"/>
    <property type="match status" value="1"/>
</dbReference>
<dbReference type="GO" id="GO:0019354">
    <property type="term" value="P:siroheme biosynthetic process"/>
    <property type="evidence" value="ECO:0007669"/>
    <property type="project" value="UniProtKB-UniPathway"/>
</dbReference>
<dbReference type="AlphaFoldDB" id="A0A316DCX6"/>
<comment type="catalytic activity">
    <reaction evidence="6">
        <text>precorrin-2 + NAD(+) = sirohydrochlorin + NADH + 2 H(+)</text>
        <dbReference type="Rhea" id="RHEA:15613"/>
        <dbReference type="ChEBI" id="CHEBI:15378"/>
        <dbReference type="ChEBI" id="CHEBI:57540"/>
        <dbReference type="ChEBI" id="CHEBI:57945"/>
        <dbReference type="ChEBI" id="CHEBI:58351"/>
        <dbReference type="ChEBI" id="CHEBI:58827"/>
        <dbReference type="EC" id="1.3.1.76"/>
    </reaction>
</comment>
<comment type="pathway">
    <text evidence="1">Porphyrin-containing compound metabolism; siroheme biosynthesis; sirohydrochlorin from precorrin-2: step 1/1.</text>
</comment>
<evidence type="ECO:0000256" key="3">
    <source>
        <dbReference type="ARBA" id="ARBA00023002"/>
    </source>
</evidence>
<keyword evidence="4" id="KW-0520">NAD</keyword>
<dbReference type="EC" id="1.3.1.76" evidence="2"/>
<dbReference type="InterPro" id="IPR028161">
    <property type="entry name" value="Met8-like"/>
</dbReference>
<dbReference type="PANTHER" id="PTHR35330">
    <property type="entry name" value="SIROHEME BIOSYNTHESIS PROTEIN MET8"/>
    <property type="match status" value="1"/>
</dbReference>
<keyword evidence="5" id="KW-0627">Porphyrin biosynthesis</keyword>
<dbReference type="InterPro" id="IPR036291">
    <property type="entry name" value="NAD(P)-bd_dom_sf"/>
</dbReference>
<dbReference type="EMBL" id="QGGL01000002">
    <property type="protein sequence ID" value="PWK15825.1"/>
    <property type="molecule type" value="Genomic_DNA"/>
</dbReference>
<dbReference type="Pfam" id="PF13241">
    <property type="entry name" value="NAD_binding_7"/>
    <property type="match status" value="1"/>
</dbReference>
<keyword evidence="3" id="KW-0560">Oxidoreductase</keyword>
<accession>A0A316DCX6</accession>
<keyword evidence="9" id="KW-1185">Reference proteome</keyword>
<evidence type="ECO:0000256" key="6">
    <source>
        <dbReference type="ARBA" id="ARBA00047561"/>
    </source>
</evidence>
<evidence type="ECO:0000256" key="1">
    <source>
        <dbReference type="ARBA" id="ARBA00005010"/>
    </source>
</evidence>
<dbReference type="Gene3D" id="3.40.50.720">
    <property type="entry name" value="NAD(P)-binding Rossmann-like Domain"/>
    <property type="match status" value="1"/>
</dbReference>
<sequence>MDSGLYGVFLNLAGRRCLVVGGGPVAARKITGLLACHAEVTVVAPTVTDVIAAHVKSGSIRWEARAYQDGDAARAFLVIAATDSIEINRRVYADAEAAGRLCNVVNDQTLGNCTVPAVVRRGRLQVAVSTGGAAPAVAKRIRRELEVHFGEEYVSYLDRMAEIRQLLLGTVSEEQRRTKILQAIAESDLLDLLRTGREEEAEQLVQDCIGGYMT</sequence>
<name>A0A316DCX6_9BACL</name>
<proteinExistence type="predicted"/>
<evidence type="ECO:0000313" key="9">
    <source>
        <dbReference type="Proteomes" id="UP000245634"/>
    </source>
</evidence>
<reference evidence="8 9" key="1">
    <citation type="submission" date="2018-05" db="EMBL/GenBank/DDBJ databases">
        <title>Genomic Encyclopedia of Type Strains, Phase IV (KMG-IV): sequencing the most valuable type-strain genomes for metagenomic binning, comparative biology and taxonomic classification.</title>
        <authorList>
            <person name="Goeker M."/>
        </authorList>
    </citation>
    <scope>NUCLEOTIDE SEQUENCE [LARGE SCALE GENOMIC DNA]</scope>
    <source>
        <strain evidence="8 9">DSM 18773</strain>
    </source>
</reference>
<dbReference type="RefSeq" id="WP_109686055.1">
    <property type="nucleotide sequence ID" value="NZ_QGGL01000002.1"/>
</dbReference>